<gene>
    <name evidence="2" type="ORF">HCU67_14580</name>
</gene>
<organism evidence="2 3">
    <name type="scientific">Croceivirga thetidis</name>
    <dbReference type="NCBI Taxonomy" id="2721623"/>
    <lineage>
        <taxon>Bacteria</taxon>
        <taxon>Pseudomonadati</taxon>
        <taxon>Bacteroidota</taxon>
        <taxon>Flavobacteriia</taxon>
        <taxon>Flavobacteriales</taxon>
        <taxon>Flavobacteriaceae</taxon>
        <taxon>Croceivirga</taxon>
    </lineage>
</organism>
<feature type="region of interest" description="Disordered" evidence="1">
    <location>
        <begin position="27"/>
        <end position="46"/>
    </location>
</feature>
<evidence type="ECO:0008006" key="4">
    <source>
        <dbReference type="Google" id="ProtNLM"/>
    </source>
</evidence>
<comment type="caution">
    <text evidence="2">The sequence shown here is derived from an EMBL/GenBank/DDBJ whole genome shotgun (WGS) entry which is preliminary data.</text>
</comment>
<evidence type="ECO:0000313" key="2">
    <source>
        <dbReference type="EMBL" id="NKI33179.1"/>
    </source>
</evidence>
<feature type="compositionally biased region" description="Acidic residues" evidence="1">
    <location>
        <begin position="27"/>
        <end position="39"/>
    </location>
</feature>
<dbReference type="PROSITE" id="PS51257">
    <property type="entry name" value="PROKAR_LIPOPROTEIN"/>
    <property type="match status" value="1"/>
</dbReference>
<evidence type="ECO:0000256" key="1">
    <source>
        <dbReference type="SAM" id="MobiDB-lite"/>
    </source>
</evidence>
<protein>
    <recommendedName>
        <fullName evidence="4">Secreted protein</fullName>
    </recommendedName>
</protein>
<dbReference type="EMBL" id="JAAWWL010000002">
    <property type="protein sequence ID" value="NKI33179.1"/>
    <property type="molecule type" value="Genomic_DNA"/>
</dbReference>
<keyword evidence="3" id="KW-1185">Reference proteome</keyword>
<accession>A0ABX1GU79</accession>
<sequence length="46" mass="5202">MKVILLLLTVFFTIMAVSSCTNDEGEDLEILTPEEQEEQLEAKAMK</sequence>
<evidence type="ECO:0000313" key="3">
    <source>
        <dbReference type="Proteomes" id="UP000718451"/>
    </source>
</evidence>
<name>A0ABX1GU79_9FLAO</name>
<dbReference type="Proteomes" id="UP000718451">
    <property type="component" value="Unassembled WGS sequence"/>
</dbReference>
<reference evidence="2 3" key="1">
    <citation type="submission" date="2020-04" db="EMBL/GenBank/DDBJ databases">
        <authorList>
            <person name="Yoon J."/>
        </authorList>
    </citation>
    <scope>NUCLEOTIDE SEQUENCE [LARGE SCALE GENOMIC DNA]</scope>
    <source>
        <strain evidence="2 3">DJ-13</strain>
    </source>
</reference>
<proteinExistence type="predicted"/>
<dbReference type="RefSeq" id="WP_168553326.1">
    <property type="nucleotide sequence ID" value="NZ_JAAWWL010000002.1"/>
</dbReference>